<dbReference type="RefSeq" id="WP_348262584.1">
    <property type="nucleotide sequence ID" value="NZ_CP121196.1"/>
</dbReference>
<dbReference type="CDD" id="cd00831">
    <property type="entry name" value="CHS_like"/>
    <property type="match status" value="1"/>
</dbReference>
<comment type="similarity">
    <text evidence="1">Belongs to the thiolase-like superfamily. Chalcone/stilbene synthases family.</text>
</comment>
<dbReference type="GO" id="GO:0030639">
    <property type="term" value="P:polyketide biosynthetic process"/>
    <property type="evidence" value="ECO:0007669"/>
    <property type="project" value="TreeGrafter"/>
</dbReference>
<dbReference type="InterPro" id="IPR001099">
    <property type="entry name" value="Chalcone/stilbene_synt_N"/>
</dbReference>
<dbReference type="PANTHER" id="PTHR11877:SF46">
    <property type="entry name" value="TYPE III POLYKETIDE SYNTHASE A"/>
    <property type="match status" value="1"/>
</dbReference>
<accession>A0AAU7DJU5</accession>
<dbReference type="PIRSF" id="PIRSF000451">
    <property type="entry name" value="PKS_III"/>
    <property type="match status" value="1"/>
</dbReference>
<organism evidence="6">
    <name type="scientific">Telmatobacter sp. DSM 110680</name>
    <dbReference type="NCBI Taxonomy" id="3036704"/>
    <lineage>
        <taxon>Bacteria</taxon>
        <taxon>Pseudomonadati</taxon>
        <taxon>Acidobacteriota</taxon>
        <taxon>Terriglobia</taxon>
        <taxon>Terriglobales</taxon>
        <taxon>Acidobacteriaceae</taxon>
        <taxon>Telmatobacter</taxon>
    </lineage>
</organism>
<dbReference type="InterPro" id="IPR016039">
    <property type="entry name" value="Thiolase-like"/>
</dbReference>
<proteinExistence type="inferred from homology"/>
<reference evidence="6" key="1">
    <citation type="submission" date="2023-03" db="EMBL/GenBank/DDBJ databases">
        <title>Edaphobacter sp.</title>
        <authorList>
            <person name="Huber K.J."/>
            <person name="Papendorf J."/>
            <person name="Pilke C."/>
            <person name="Bunk B."/>
            <person name="Sproeer C."/>
            <person name="Pester M."/>
        </authorList>
    </citation>
    <scope>NUCLEOTIDE SEQUENCE</scope>
    <source>
        <strain evidence="6">DSM 110680</strain>
    </source>
</reference>
<dbReference type="Pfam" id="PF00195">
    <property type="entry name" value="Chal_sti_synt_N"/>
    <property type="match status" value="1"/>
</dbReference>
<gene>
    <name evidence="6" type="ORF">P8935_22655</name>
</gene>
<dbReference type="EMBL" id="CP121196">
    <property type="protein sequence ID" value="XBH17353.1"/>
    <property type="molecule type" value="Genomic_DNA"/>
</dbReference>
<sequence length="356" mass="39095">MTTAYINRIATSAPSHDVHHAFIEFAAGMLPEGTQRSLFRRMVRMSAIEHRYSFLEPISAENGVWRDAENLYETGNFPGTARRMEAFEKFAPQLAVCSLNKLRLTPDERDRVTHVIVTSCTGLYAPGLDYDIVNHLGLNPSVERTMIGFMGCYAAINALKSAHHIVRSVPEAVVLVLNLELCTLHLQETKNLEQMLSFLLFADGCAAALISAEPKGLGIDSFLALRIPETSHLITWKIREMGFDMHLSGQVPTEISKAMKEVGNQITPGRNPLDIDLWAVHPGGRTVLDAVERGLGLGEDSLRPSRDVLAQFGNMSSATVMFVLQTILREAESGQQGCAMSFGPGVTAETMLFHAA</sequence>
<dbReference type="Gene3D" id="3.40.47.10">
    <property type="match status" value="2"/>
</dbReference>
<dbReference type="InterPro" id="IPR012328">
    <property type="entry name" value="Chalcone/stilbene_synt_C"/>
</dbReference>
<protein>
    <submittedName>
        <fullName evidence="6">Type III polyketide synthase</fullName>
    </submittedName>
</protein>
<evidence type="ECO:0000313" key="6">
    <source>
        <dbReference type="EMBL" id="XBH17353.1"/>
    </source>
</evidence>
<feature type="active site" description="Acyl-thioester intermediate" evidence="3">
    <location>
        <position position="152"/>
    </location>
</feature>
<dbReference type="GO" id="GO:0016747">
    <property type="term" value="F:acyltransferase activity, transferring groups other than amino-acyl groups"/>
    <property type="evidence" value="ECO:0007669"/>
    <property type="project" value="InterPro"/>
</dbReference>
<evidence type="ECO:0000259" key="5">
    <source>
        <dbReference type="Pfam" id="PF02797"/>
    </source>
</evidence>
<name>A0AAU7DJU5_9BACT</name>
<dbReference type="SUPFAM" id="SSF53901">
    <property type="entry name" value="Thiolase-like"/>
    <property type="match status" value="1"/>
</dbReference>
<dbReference type="InterPro" id="IPR011141">
    <property type="entry name" value="Polyketide_synthase_type-III"/>
</dbReference>
<feature type="domain" description="Chalcone/stilbene synthase C-terminal" evidence="5">
    <location>
        <begin position="227"/>
        <end position="355"/>
    </location>
</feature>
<evidence type="ECO:0000256" key="2">
    <source>
        <dbReference type="ARBA" id="ARBA00022679"/>
    </source>
</evidence>
<evidence type="ECO:0000256" key="1">
    <source>
        <dbReference type="ARBA" id="ARBA00005531"/>
    </source>
</evidence>
<dbReference type="Pfam" id="PF02797">
    <property type="entry name" value="Chal_sti_synt_C"/>
    <property type="match status" value="1"/>
</dbReference>
<dbReference type="PANTHER" id="PTHR11877">
    <property type="entry name" value="HYDROXYMETHYLGLUTARYL-COA SYNTHASE"/>
    <property type="match status" value="1"/>
</dbReference>
<keyword evidence="2" id="KW-0808">Transferase</keyword>
<evidence type="ECO:0000256" key="3">
    <source>
        <dbReference type="PIRSR" id="PIRSR000451-1"/>
    </source>
</evidence>
<evidence type="ECO:0000259" key="4">
    <source>
        <dbReference type="Pfam" id="PF00195"/>
    </source>
</evidence>
<feature type="domain" description="Chalcone/stilbene synthase N-terminal" evidence="4">
    <location>
        <begin position="37"/>
        <end position="214"/>
    </location>
</feature>
<dbReference type="AlphaFoldDB" id="A0AAU7DJU5"/>